<feature type="transmembrane region" description="Helical" evidence="22">
    <location>
        <begin position="172"/>
        <end position="189"/>
    </location>
</feature>
<evidence type="ECO:0000256" key="19">
    <source>
        <dbReference type="ARBA" id="ARBA00044770"/>
    </source>
</evidence>
<evidence type="ECO:0000313" key="23">
    <source>
        <dbReference type="EMBL" id="HIU33843.1"/>
    </source>
</evidence>
<keyword evidence="5" id="KW-0328">Glycosyltransferase</keyword>
<evidence type="ECO:0000256" key="7">
    <source>
        <dbReference type="ARBA" id="ARBA00022692"/>
    </source>
</evidence>
<evidence type="ECO:0000256" key="16">
    <source>
        <dbReference type="ARBA" id="ARBA00038053"/>
    </source>
</evidence>
<dbReference type="GO" id="GO:0005886">
    <property type="term" value="C:plasma membrane"/>
    <property type="evidence" value="ECO:0007669"/>
    <property type="project" value="UniProtKB-SubCell"/>
</dbReference>
<feature type="transmembrane region" description="Helical" evidence="22">
    <location>
        <begin position="80"/>
        <end position="100"/>
    </location>
</feature>
<keyword evidence="11 22" id="KW-0472">Membrane</keyword>
<evidence type="ECO:0000256" key="11">
    <source>
        <dbReference type="ARBA" id="ARBA00023136"/>
    </source>
</evidence>
<dbReference type="AlphaFoldDB" id="A0A9D1IBB2"/>
<keyword evidence="3" id="KW-1003">Cell membrane</keyword>
<organism evidence="23 24">
    <name type="scientific">Candidatus Pullichristensenella excrementigallinarum</name>
    <dbReference type="NCBI Taxonomy" id="2840907"/>
    <lineage>
        <taxon>Bacteria</taxon>
        <taxon>Bacillati</taxon>
        <taxon>Bacillota</taxon>
        <taxon>Clostridia</taxon>
        <taxon>Candidatus Pullichristensenella</taxon>
    </lineage>
</organism>
<dbReference type="NCBIfam" id="TIGR02614">
    <property type="entry name" value="ftsW"/>
    <property type="match status" value="1"/>
</dbReference>
<dbReference type="EMBL" id="DVMU01000103">
    <property type="protein sequence ID" value="HIU33843.1"/>
    <property type="molecule type" value="Genomic_DNA"/>
</dbReference>
<evidence type="ECO:0000256" key="18">
    <source>
        <dbReference type="ARBA" id="ARBA00041418"/>
    </source>
</evidence>
<reference evidence="23" key="2">
    <citation type="journal article" date="2021" name="PeerJ">
        <title>Extensive microbial diversity within the chicken gut microbiome revealed by metagenomics and culture.</title>
        <authorList>
            <person name="Gilroy R."/>
            <person name="Ravi A."/>
            <person name="Getino M."/>
            <person name="Pursley I."/>
            <person name="Horton D.L."/>
            <person name="Alikhan N.F."/>
            <person name="Baker D."/>
            <person name="Gharbi K."/>
            <person name="Hall N."/>
            <person name="Watson M."/>
            <person name="Adriaenssens E.M."/>
            <person name="Foster-Nyarko E."/>
            <person name="Jarju S."/>
            <person name="Secka A."/>
            <person name="Antonio M."/>
            <person name="Oren A."/>
            <person name="Chaudhuri R.R."/>
            <person name="La Ragione R."/>
            <person name="Hildebrand F."/>
            <person name="Pallen M.J."/>
        </authorList>
    </citation>
    <scope>NUCLEOTIDE SEQUENCE</scope>
    <source>
        <strain evidence="23">ChiHcec3-11533</strain>
    </source>
</reference>
<evidence type="ECO:0000256" key="1">
    <source>
        <dbReference type="ARBA" id="ARBA00004651"/>
    </source>
</evidence>
<evidence type="ECO:0000256" key="14">
    <source>
        <dbReference type="ARBA" id="ARBA00032370"/>
    </source>
</evidence>
<dbReference type="InterPro" id="IPR018365">
    <property type="entry name" value="Cell_cycle_FtsW-rel_CS"/>
</dbReference>
<evidence type="ECO:0000256" key="17">
    <source>
        <dbReference type="ARBA" id="ARBA00041185"/>
    </source>
</evidence>
<feature type="transmembrane region" description="Helical" evidence="22">
    <location>
        <begin position="345"/>
        <end position="366"/>
    </location>
</feature>
<evidence type="ECO:0000256" key="9">
    <source>
        <dbReference type="ARBA" id="ARBA00022984"/>
    </source>
</evidence>
<evidence type="ECO:0000256" key="15">
    <source>
        <dbReference type="ARBA" id="ARBA00033270"/>
    </source>
</evidence>
<dbReference type="GO" id="GO:0008360">
    <property type="term" value="P:regulation of cell shape"/>
    <property type="evidence" value="ECO:0007669"/>
    <property type="project" value="UniProtKB-KW"/>
</dbReference>
<dbReference type="GO" id="GO:0032153">
    <property type="term" value="C:cell division site"/>
    <property type="evidence" value="ECO:0007669"/>
    <property type="project" value="TreeGrafter"/>
</dbReference>
<evidence type="ECO:0000256" key="10">
    <source>
        <dbReference type="ARBA" id="ARBA00022989"/>
    </source>
</evidence>
<keyword evidence="6" id="KW-0808">Transferase</keyword>
<protein>
    <recommendedName>
        <fullName evidence="17">Probable peptidoglycan glycosyltransferase FtsW</fullName>
        <ecNumber evidence="19">2.4.99.28</ecNumber>
    </recommendedName>
    <alternativeName>
        <fullName evidence="18">Cell division protein FtsW</fullName>
    </alternativeName>
    <alternativeName>
        <fullName evidence="15">Cell wall polymerase</fullName>
    </alternativeName>
    <alternativeName>
        <fullName evidence="14">Peptidoglycan polymerase</fullName>
    </alternativeName>
</protein>
<dbReference type="GO" id="GO:0008955">
    <property type="term" value="F:peptidoglycan glycosyltransferase activity"/>
    <property type="evidence" value="ECO:0007669"/>
    <property type="project" value="UniProtKB-EC"/>
</dbReference>
<comment type="catalytic activity">
    <reaction evidence="20">
        <text>[GlcNAc-(1-&gt;4)-Mur2Ac(oyl-L-Ala-gamma-D-Glu-L-Lys-D-Ala-D-Ala)](n)-di-trans,octa-cis-undecaprenyl diphosphate + beta-D-GlcNAc-(1-&gt;4)-Mur2Ac(oyl-L-Ala-gamma-D-Glu-L-Lys-D-Ala-D-Ala)-di-trans,octa-cis-undecaprenyl diphosphate = [GlcNAc-(1-&gt;4)-Mur2Ac(oyl-L-Ala-gamma-D-Glu-L-Lys-D-Ala-D-Ala)](n+1)-di-trans,octa-cis-undecaprenyl diphosphate + di-trans,octa-cis-undecaprenyl diphosphate + H(+)</text>
        <dbReference type="Rhea" id="RHEA:23708"/>
        <dbReference type="Rhea" id="RHEA-COMP:9602"/>
        <dbReference type="Rhea" id="RHEA-COMP:9603"/>
        <dbReference type="ChEBI" id="CHEBI:15378"/>
        <dbReference type="ChEBI" id="CHEBI:58405"/>
        <dbReference type="ChEBI" id="CHEBI:60033"/>
        <dbReference type="ChEBI" id="CHEBI:78435"/>
        <dbReference type="EC" id="2.4.99.28"/>
    </reaction>
</comment>
<sequence>MIRLALRGPRRPVDRGVLFSFVFLLLMGLVVLYAASYYNAQDKGNALSEVYSQLMGIGVGAVGMGILLKIDYRLLNRPAVVNALVALSVVLLVLVAIPGIGKMLNGSRRWLRLGPISFQPSELGKYAMILFLARALSAPNRDVSRFFKGLLPLFVIPGGMFLLILAQPNLSTAGSILIVTAVMVTMAGAKWRHLSLVGAGGLALGTFYALSEEYRRARLMSFRNPFEYLTNEGYQLSQSLIAFGSGGLFGMGLGQGRQKYAFLPYPESDFIFAVVGEDMGFLGCVLVLAGFAAFVFFGLRVAMRCQDRFGSLLAGGITAMIGVQCVLNVAVVIGLMPTTGLPLPFFSAGGTSISIIMGAVAILLNISRNADPI</sequence>
<evidence type="ECO:0000256" key="21">
    <source>
        <dbReference type="ARBA" id="ARBA00049966"/>
    </source>
</evidence>
<keyword evidence="8" id="KW-0133">Cell shape</keyword>
<dbReference type="GO" id="GO:0071555">
    <property type="term" value="P:cell wall organization"/>
    <property type="evidence" value="ECO:0007669"/>
    <property type="project" value="UniProtKB-KW"/>
</dbReference>
<comment type="similarity">
    <text evidence="16">Belongs to the SEDS family. FtsW subfamily.</text>
</comment>
<dbReference type="InterPro" id="IPR001182">
    <property type="entry name" value="FtsW/RodA"/>
</dbReference>
<dbReference type="GO" id="GO:0009252">
    <property type="term" value="P:peptidoglycan biosynthetic process"/>
    <property type="evidence" value="ECO:0007669"/>
    <property type="project" value="UniProtKB-KW"/>
</dbReference>
<dbReference type="PANTHER" id="PTHR30474:SF2">
    <property type="entry name" value="PEPTIDOGLYCAN GLYCOSYLTRANSFERASE FTSW-RELATED"/>
    <property type="match status" value="1"/>
</dbReference>
<evidence type="ECO:0000256" key="13">
    <source>
        <dbReference type="ARBA" id="ARBA00023316"/>
    </source>
</evidence>
<dbReference type="PROSITE" id="PS00428">
    <property type="entry name" value="FTSW_RODA_SPOVE"/>
    <property type="match status" value="1"/>
</dbReference>
<evidence type="ECO:0000256" key="2">
    <source>
        <dbReference type="ARBA" id="ARBA00004752"/>
    </source>
</evidence>
<dbReference type="PANTHER" id="PTHR30474">
    <property type="entry name" value="CELL CYCLE PROTEIN"/>
    <property type="match status" value="1"/>
</dbReference>
<keyword evidence="10 22" id="KW-1133">Transmembrane helix</keyword>
<evidence type="ECO:0000256" key="22">
    <source>
        <dbReference type="SAM" id="Phobius"/>
    </source>
</evidence>
<keyword evidence="12" id="KW-0131">Cell cycle</keyword>
<dbReference type="GO" id="GO:0015648">
    <property type="term" value="F:lipid-linked peptidoglycan transporter activity"/>
    <property type="evidence" value="ECO:0007669"/>
    <property type="project" value="TreeGrafter"/>
</dbReference>
<evidence type="ECO:0000256" key="4">
    <source>
        <dbReference type="ARBA" id="ARBA00022618"/>
    </source>
</evidence>
<comment type="subcellular location">
    <subcellularLocation>
        <location evidence="1">Cell membrane</location>
        <topology evidence="1">Multi-pass membrane protein</topology>
    </subcellularLocation>
</comment>
<dbReference type="Pfam" id="PF01098">
    <property type="entry name" value="FTSW_RODA_SPOVE"/>
    <property type="match status" value="1"/>
</dbReference>
<name>A0A9D1IBB2_9FIRM</name>
<dbReference type="InterPro" id="IPR013437">
    <property type="entry name" value="FtsW"/>
</dbReference>
<feature type="transmembrane region" description="Helical" evidence="22">
    <location>
        <begin position="279"/>
        <end position="299"/>
    </location>
</feature>
<keyword evidence="13" id="KW-0961">Cell wall biogenesis/degradation</keyword>
<evidence type="ECO:0000256" key="3">
    <source>
        <dbReference type="ARBA" id="ARBA00022475"/>
    </source>
</evidence>
<dbReference type="EC" id="2.4.99.28" evidence="19"/>
<comment type="caution">
    <text evidence="23">The sequence shown here is derived from an EMBL/GenBank/DDBJ whole genome shotgun (WGS) entry which is preliminary data.</text>
</comment>
<evidence type="ECO:0000256" key="5">
    <source>
        <dbReference type="ARBA" id="ARBA00022676"/>
    </source>
</evidence>
<evidence type="ECO:0000313" key="24">
    <source>
        <dbReference type="Proteomes" id="UP000824072"/>
    </source>
</evidence>
<evidence type="ECO:0000256" key="8">
    <source>
        <dbReference type="ARBA" id="ARBA00022960"/>
    </source>
</evidence>
<feature type="transmembrane region" description="Helical" evidence="22">
    <location>
        <begin position="311"/>
        <end position="333"/>
    </location>
</feature>
<comment type="function">
    <text evidence="21">Peptidoglycan polymerase that is essential for cell division.</text>
</comment>
<keyword evidence="7 22" id="KW-0812">Transmembrane</keyword>
<feature type="transmembrane region" description="Helical" evidence="22">
    <location>
        <begin position="50"/>
        <end position="68"/>
    </location>
</feature>
<comment type="pathway">
    <text evidence="2">Cell wall biogenesis; peptidoglycan biosynthesis.</text>
</comment>
<dbReference type="Proteomes" id="UP000824072">
    <property type="component" value="Unassembled WGS sequence"/>
</dbReference>
<feature type="transmembrane region" description="Helical" evidence="22">
    <location>
        <begin position="194"/>
        <end position="211"/>
    </location>
</feature>
<proteinExistence type="inferred from homology"/>
<keyword evidence="4" id="KW-0132">Cell division</keyword>
<feature type="transmembrane region" description="Helical" evidence="22">
    <location>
        <begin position="16"/>
        <end position="38"/>
    </location>
</feature>
<gene>
    <name evidence="23" type="primary">ftsW</name>
    <name evidence="23" type="ORF">IAB02_04710</name>
</gene>
<keyword evidence="9" id="KW-0573">Peptidoglycan synthesis</keyword>
<evidence type="ECO:0000256" key="20">
    <source>
        <dbReference type="ARBA" id="ARBA00049902"/>
    </source>
</evidence>
<accession>A0A9D1IBB2</accession>
<evidence type="ECO:0000256" key="6">
    <source>
        <dbReference type="ARBA" id="ARBA00022679"/>
    </source>
</evidence>
<reference evidence="23" key="1">
    <citation type="submission" date="2020-10" db="EMBL/GenBank/DDBJ databases">
        <authorList>
            <person name="Gilroy R."/>
        </authorList>
    </citation>
    <scope>NUCLEOTIDE SEQUENCE</scope>
    <source>
        <strain evidence="23">ChiHcec3-11533</strain>
    </source>
</reference>
<evidence type="ECO:0000256" key="12">
    <source>
        <dbReference type="ARBA" id="ARBA00023306"/>
    </source>
</evidence>
<dbReference type="GO" id="GO:0051301">
    <property type="term" value="P:cell division"/>
    <property type="evidence" value="ECO:0007669"/>
    <property type="project" value="UniProtKB-KW"/>
</dbReference>
<feature type="transmembrane region" description="Helical" evidence="22">
    <location>
        <begin position="149"/>
        <end position="166"/>
    </location>
</feature>